<dbReference type="Gene3D" id="3.30.200.20">
    <property type="entry name" value="Phosphorylase Kinase, domain 1"/>
    <property type="match status" value="1"/>
</dbReference>
<dbReference type="InterPro" id="IPR000719">
    <property type="entry name" value="Prot_kinase_dom"/>
</dbReference>
<keyword evidence="4 5" id="KW-0067">ATP-binding</keyword>
<feature type="region of interest" description="Disordered" evidence="6">
    <location>
        <begin position="306"/>
        <end position="391"/>
    </location>
</feature>
<dbReference type="EMBL" id="WTPX01000119">
    <property type="protein sequence ID" value="NNJ27078.1"/>
    <property type="molecule type" value="Genomic_DNA"/>
</dbReference>
<evidence type="ECO:0000313" key="9">
    <source>
        <dbReference type="Proteomes" id="UP000609651"/>
    </source>
</evidence>
<dbReference type="PROSITE" id="PS50011">
    <property type="entry name" value="PROTEIN_KINASE_DOM"/>
    <property type="match status" value="1"/>
</dbReference>
<feature type="binding site" evidence="5">
    <location>
        <position position="37"/>
    </location>
    <ligand>
        <name>ATP</name>
        <dbReference type="ChEBI" id="CHEBI:30616"/>
    </ligand>
</feature>
<sequence length="677" mass="71819">MLPRVGPYLLERKLGSGGMGTVYLGTHEESGDHAAVKVLPAALAREPGFRERFAREVETVRRLNNPHIAGHLASGTVDAEGDLLPADADPTDDASNDDAVAFLALRYVEGETLLVRLRRDRRLSWRATVDLGVQICTALKAAHDAGVVHRDLKPSNLILSSRGKDDAGGVGHVTLVDFGVAQLFAAGRLTQTGGVIGTAEFMAPEQASGKRVDKKCDLYSLGAVLYASLCGVPPFRGKSAVEVLQQHRFGRFDDPRRYAPDCPQAVEAVICELLAKSPGDRPPDARVVANRLLAAVRREDYVAGTHGGESILESERVGGSPAGVDPSHATPLADRPTRPAADEETDETSLTLTETGLKPADRSTVGGRLADGEASEASDENLAFPRQGPGPATLVRNGVVRALAQTDEDGPVGRFFEQTWVLVTALALLIAGGVLWIENHSSPLPPPAEMTVGQHLAAARAALEQPPGAVWTRARDRHLTPLLAPNGIREIENRSEAAGNPGDSLTPAARAYTVDQAQKLADRVRRYEIETAARRRALADPPADEAERFLRLAAHQAATGDRPAAARTLRHFLDATAADDPPKRLAQNRRIAEAMLADLSVPPPRVPALADSALIDARAAAEVGDLASARRMLDGLIGLYADDPAAESILNEAIALRGSLDGGAAESDGMEPDPAAR</sequence>
<keyword evidence="2 5" id="KW-0547">Nucleotide-binding</keyword>
<gene>
    <name evidence="8" type="primary">pknD_15</name>
    <name evidence="8" type="ORF">LzC2_31750</name>
</gene>
<reference evidence="8 9" key="1">
    <citation type="journal article" date="2020" name="Syst. Appl. Microbiol.">
        <title>Alienimonas chondri sp. nov., a novel planctomycete isolated from the biofilm of the red alga Chondrus crispus.</title>
        <authorList>
            <person name="Vitorino I."/>
            <person name="Albuquerque L."/>
            <person name="Wiegand S."/>
            <person name="Kallscheuer N."/>
            <person name="da Costa M.S."/>
            <person name="Lobo-da-Cunha A."/>
            <person name="Jogler C."/>
            <person name="Lage O.M."/>
        </authorList>
    </citation>
    <scope>NUCLEOTIDE SEQUENCE [LARGE SCALE GENOMIC DNA]</scope>
    <source>
        <strain evidence="8 9">LzC2</strain>
    </source>
</reference>
<dbReference type="SUPFAM" id="SSF56112">
    <property type="entry name" value="Protein kinase-like (PK-like)"/>
    <property type="match status" value="1"/>
</dbReference>
<evidence type="ECO:0000313" key="8">
    <source>
        <dbReference type="EMBL" id="NNJ27078.1"/>
    </source>
</evidence>
<evidence type="ECO:0000259" key="7">
    <source>
        <dbReference type="PROSITE" id="PS50011"/>
    </source>
</evidence>
<dbReference type="PANTHER" id="PTHR43289:SF6">
    <property type="entry name" value="SERINE_THREONINE-PROTEIN KINASE NEKL-3"/>
    <property type="match status" value="1"/>
</dbReference>
<evidence type="ECO:0000256" key="4">
    <source>
        <dbReference type="ARBA" id="ARBA00022840"/>
    </source>
</evidence>
<dbReference type="InterPro" id="IPR011009">
    <property type="entry name" value="Kinase-like_dom_sf"/>
</dbReference>
<dbReference type="PANTHER" id="PTHR43289">
    <property type="entry name" value="MITOGEN-ACTIVATED PROTEIN KINASE KINASE KINASE 20-RELATED"/>
    <property type="match status" value="1"/>
</dbReference>
<dbReference type="PROSITE" id="PS00107">
    <property type="entry name" value="PROTEIN_KINASE_ATP"/>
    <property type="match status" value="1"/>
</dbReference>
<comment type="caution">
    <text evidence="8">The sequence shown here is derived from an EMBL/GenBank/DDBJ whole genome shotgun (WGS) entry which is preliminary data.</text>
</comment>
<evidence type="ECO:0000256" key="6">
    <source>
        <dbReference type="SAM" id="MobiDB-lite"/>
    </source>
</evidence>
<name>A0ABX1VGV7_9PLAN</name>
<dbReference type="GO" id="GO:0004674">
    <property type="term" value="F:protein serine/threonine kinase activity"/>
    <property type="evidence" value="ECO:0007669"/>
    <property type="project" value="UniProtKB-EC"/>
</dbReference>
<dbReference type="InterPro" id="IPR008271">
    <property type="entry name" value="Ser/Thr_kinase_AS"/>
</dbReference>
<protein>
    <submittedName>
        <fullName evidence="8">Serine/threonine-protein kinase PknD</fullName>
        <ecNumber evidence="8">2.7.11.1</ecNumber>
    </submittedName>
</protein>
<dbReference type="EC" id="2.7.11.1" evidence="8"/>
<dbReference type="Gene3D" id="1.10.510.10">
    <property type="entry name" value="Transferase(Phosphotransferase) domain 1"/>
    <property type="match status" value="1"/>
</dbReference>
<dbReference type="SMART" id="SM00220">
    <property type="entry name" value="S_TKc"/>
    <property type="match status" value="1"/>
</dbReference>
<dbReference type="InterPro" id="IPR017441">
    <property type="entry name" value="Protein_kinase_ATP_BS"/>
</dbReference>
<evidence type="ECO:0000256" key="3">
    <source>
        <dbReference type="ARBA" id="ARBA00022777"/>
    </source>
</evidence>
<keyword evidence="3 8" id="KW-0418">Kinase</keyword>
<keyword evidence="9" id="KW-1185">Reference proteome</keyword>
<feature type="domain" description="Protein kinase" evidence="7">
    <location>
        <begin position="8"/>
        <end position="293"/>
    </location>
</feature>
<dbReference type="PROSITE" id="PS00108">
    <property type="entry name" value="PROTEIN_KINASE_ST"/>
    <property type="match status" value="1"/>
</dbReference>
<dbReference type="CDD" id="cd14014">
    <property type="entry name" value="STKc_PknB_like"/>
    <property type="match status" value="1"/>
</dbReference>
<feature type="region of interest" description="Disordered" evidence="6">
    <location>
        <begin position="482"/>
        <end position="508"/>
    </location>
</feature>
<organism evidence="8 9">
    <name type="scientific">Alienimonas chondri</name>
    <dbReference type="NCBI Taxonomy" id="2681879"/>
    <lineage>
        <taxon>Bacteria</taxon>
        <taxon>Pseudomonadati</taxon>
        <taxon>Planctomycetota</taxon>
        <taxon>Planctomycetia</taxon>
        <taxon>Planctomycetales</taxon>
        <taxon>Planctomycetaceae</taxon>
        <taxon>Alienimonas</taxon>
    </lineage>
</organism>
<evidence type="ECO:0000256" key="2">
    <source>
        <dbReference type="ARBA" id="ARBA00022741"/>
    </source>
</evidence>
<evidence type="ECO:0000256" key="1">
    <source>
        <dbReference type="ARBA" id="ARBA00022679"/>
    </source>
</evidence>
<proteinExistence type="predicted"/>
<keyword evidence="1 8" id="KW-0808">Transferase</keyword>
<dbReference type="RefSeq" id="WP_171188750.1">
    <property type="nucleotide sequence ID" value="NZ_WTPX01000119.1"/>
</dbReference>
<dbReference type="Proteomes" id="UP000609651">
    <property type="component" value="Unassembled WGS sequence"/>
</dbReference>
<accession>A0ABX1VGV7</accession>
<evidence type="ECO:0000256" key="5">
    <source>
        <dbReference type="PROSITE-ProRule" id="PRU10141"/>
    </source>
</evidence>
<dbReference type="Pfam" id="PF00069">
    <property type="entry name" value="Pkinase"/>
    <property type="match status" value="1"/>
</dbReference>